<accession>A0A0D0D8Y8</accession>
<dbReference type="HOGENOM" id="CLU_046752_2_2_1"/>
<sequence length="110" mass="12543">CSEKWVRIFLLHNLHWRMHKSTCASQKLPTNVDEVCQEQLFRLALTIHDNVIHSPAFYVNINQTNVVFQPVTSSTYEEIGSKQVAVVGQEEKWVFTLVVGISATGNLLLF</sequence>
<proteinExistence type="predicted"/>
<dbReference type="OrthoDB" id="3341102at2759"/>
<organism evidence="1 2">
    <name type="scientific">Paxillus rubicundulus Ve08.2h10</name>
    <dbReference type="NCBI Taxonomy" id="930991"/>
    <lineage>
        <taxon>Eukaryota</taxon>
        <taxon>Fungi</taxon>
        <taxon>Dikarya</taxon>
        <taxon>Basidiomycota</taxon>
        <taxon>Agaricomycotina</taxon>
        <taxon>Agaricomycetes</taxon>
        <taxon>Agaricomycetidae</taxon>
        <taxon>Boletales</taxon>
        <taxon>Paxilineae</taxon>
        <taxon>Paxillaceae</taxon>
        <taxon>Paxillus</taxon>
    </lineage>
</organism>
<protein>
    <submittedName>
        <fullName evidence="1">Uncharacterized protein</fullName>
    </submittedName>
</protein>
<evidence type="ECO:0000313" key="2">
    <source>
        <dbReference type="Proteomes" id="UP000054538"/>
    </source>
</evidence>
<evidence type="ECO:0000313" key="1">
    <source>
        <dbReference type="EMBL" id="KIK73620.1"/>
    </source>
</evidence>
<gene>
    <name evidence="1" type="ORF">PAXRUDRAFT_177940</name>
</gene>
<dbReference type="AlphaFoldDB" id="A0A0D0D8Y8"/>
<name>A0A0D0D8Y8_9AGAM</name>
<dbReference type="Proteomes" id="UP000054538">
    <property type="component" value="Unassembled WGS sequence"/>
</dbReference>
<reference evidence="1 2" key="1">
    <citation type="submission" date="2014-04" db="EMBL/GenBank/DDBJ databases">
        <authorList>
            <consortium name="DOE Joint Genome Institute"/>
            <person name="Kuo A."/>
            <person name="Kohler A."/>
            <person name="Jargeat P."/>
            <person name="Nagy L.G."/>
            <person name="Floudas D."/>
            <person name="Copeland A."/>
            <person name="Barry K.W."/>
            <person name="Cichocki N."/>
            <person name="Veneault-Fourrey C."/>
            <person name="LaButti K."/>
            <person name="Lindquist E.A."/>
            <person name="Lipzen A."/>
            <person name="Lundell T."/>
            <person name="Morin E."/>
            <person name="Murat C."/>
            <person name="Sun H."/>
            <person name="Tunlid A."/>
            <person name="Henrissat B."/>
            <person name="Grigoriev I.V."/>
            <person name="Hibbett D.S."/>
            <person name="Martin F."/>
            <person name="Nordberg H.P."/>
            <person name="Cantor M.N."/>
            <person name="Hua S.X."/>
        </authorList>
    </citation>
    <scope>NUCLEOTIDE SEQUENCE [LARGE SCALE GENOMIC DNA]</scope>
    <source>
        <strain evidence="1 2">Ve08.2h10</strain>
    </source>
</reference>
<dbReference type="EMBL" id="KN829573">
    <property type="protein sequence ID" value="KIK73620.1"/>
    <property type="molecule type" value="Genomic_DNA"/>
</dbReference>
<feature type="non-terminal residue" evidence="1">
    <location>
        <position position="1"/>
    </location>
</feature>
<keyword evidence="2" id="KW-1185">Reference proteome</keyword>
<reference evidence="2" key="2">
    <citation type="submission" date="2015-01" db="EMBL/GenBank/DDBJ databases">
        <title>Evolutionary Origins and Diversification of the Mycorrhizal Mutualists.</title>
        <authorList>
            <consortium name="DOE Joint Genome Institute"/>
            <consortium name="Mycorrhizal Genomics Consortium"/>
            <person name="Kohler A."/>
            <person name="Kuo A."/>
            <person name="Nagy L.G."/>
            <person name="Floudas D."/>
            <person name="Copeland A."/>
            <person name="Barry K.W."/>
            <person name="Cichocki N."/>
            <person name="Veneault-Fourrey C."/>
            <person name="LaButti K."/>
            <person name="Lindquist E.A."/>
            <person name="Lipzen A."/>
            <person name="Lundell T."/>
            <person name="Morin E."/>
            <person name="Murat C."/>
            <person name="Riley R."/>
            <person name="Ohm R."/>
            <person name="Sun H."/>
            <person name="Tunlid A."/>
            <person name="Henrissat B."/>
            <person name="Grigoriev I.V."/>
            <person name="Hibbett D.S."/>
            <person name="Martin F."/>
        </authorList>
    </citation>
    <scope>NUCLEOTIDE SEQUENCE [LARGE SCALE GENOMIC DNA]</scope>
    <source>
        <strain evidence="2">Ve08.2h10</strain>
    </source>
</reference>
<dbReference type="InParanoid" id="A0A0D0D8Y8"/>